<accession>A0A2A6C2T4</accession>
<dbReference type="EnsemblMetazoa" id="PPA40661.1">
    <property type="protein sequence ID" value="PPA40661.1"/>
    <property type="gene ID" value="WBGene00279030"/>
</dbReference>
<organism evidence="1 2">
    <name type="scientific">Pristionchus pacificus</name>
    <name type="common">Parasitic nematode worm</name>
    <dbReference type="NCBI Taxonomy" id="54126"/>
    <lineage>
        <taxon>Eukaryota</taxon>
        <taxon>Metazoa</taxon>
        <taxon>Ecdysozoa</taxon>
        <taxon>Nematoda</taxon>
        <taxon>Chromadorea</taxon>
        <taxon>Rhabditida</taxon>
        <taxon>Rhabditina</taxon>
        <taxon>Diplogasteromorpha</taxon>
        <taxon>Diplogasteroidea</taxon>
        <taxon>Neodiplogasteridae</taxon>
        <taxon>Pristionchus</taxon>
    </lineage>
</organism>
<gene>
    <name evidence="1" type="primary">WBGene00279030</name>
</gene>
<protein>
    <submittedName>
        <fullName evidence="1">Uncharacterized protein</fullName>
    </submittedName>
</protein>
<dbReference type="Gene3D" id="3.40.1080.20">
    <property type="entry name" value="Acetyl-CoA hydrolase/transferase C-terminal domain"/>
    <property type="match status" value="1"/>
</dbReference>
<dbReference type="InterPro" id="IPR038460">
    <property type="entry name" value="AcetylCoA_hyd_C_sf"/>
</dbReference>
<name>A0A2A6C2T4_PRIPA</name>
<evidence type="ECO:0000313" key="2">
    <source>
        <dbReference type="Proteomes" id="UP000005239"/>
    </source>
</evidence>
<reference evidence="2" key="1">
    <citation type="journal article" date="2008" name="Nat. Genet.">
        <title>The Pristionchus pacificus genome provides a unique perspective on nematode lifestyle and parasitism.</title>
        <authorList>
            <person name="Dieterich C."/>
            <person name="Clifton S.W."/>
            <person name="Schuster L.N."/>
            <person name="Chinwalla A."/>
            <person name="Delehaunty K."/>
            <person name="Dinkelacker I."/>
            <person name="Fulton L."/>
            <person name="Fulton R."/>
            <person name="Godfrey J."/>
            <person name="Minx P."/>
            <person name="Mitreva M."/>
            <person name="Roeseler W."/>
            <person name="Tian H."/>
            <person name="Witte H."/>
            <person name="Yang S.P."/>
            <person name="Wilson R.K."/>
            <person name="Sommer R.J."/>
        </authorList>
    </citation>
    <scope>NUCLEOTIDE SEQUENCE [LARGE SCALE GENOMIC DNA]</scope>
    <source>
        <strain evidence="2">PS312</strain>
    </source>
</reference>
<dbReference type="AlphaFoldDB" id="A0A2A6C2T4"/>
<dbReference type="Pfam" id="PF13336">
    <property type="entry name" value="AcetylCoA_hyd_C"/>
    <property type="match status" value="1"/>
</dbReference>
<sequence>MTSLYALCIRVCLAVEQGDMVTDASPQFLNPKPQTRRPLALPPPSRTRQTDGMDEDYTQSDQLDMDVTYPATDDTISFTEAPSENKESMFTRLKTAGRIYNEEKKREAEKRKMMFDEEDDETTVNVVVESSVKPANLGNEMVEAASSTEIQNIYSTQQSKYESKYDLGDFVTPSVLPPKTNLHHNDNPFIIGSIIEKVPVNVVSRRTCVACRAPLPSSSSNPNISPRESPDEFQWRQNYSNSDGVSSASLADTIGLTTTTYSITHASRKCLRSRYPYSHKGMLLASQQLILRQTEADKLFLLKEFDVDLNSLGVAIRYVLVQSGCSVAHPRFKVSFKKDPSFLSDSFYRNLQVSARENRRFKIDRIFIHFHRHHLELFPRIALLWGRNMRQRAYELIQIAHPDQRQNLE</sequence>
<reference evidence="1" key="2">
    <citation type="submission" date="2022-06" db="UniProtKB">
        <authorList>
            <consortium name="EnsemblMetazoa"/>
        </authorList>
    </citation>
    <scope>IDENTIFICATION</scope>
    <source>
        <strain evidence="1">PS312</strain>
    </source>
</reference>
<dbReference type="InterPro" id="IPR026888">
    <property type="entry name" value="AcetylCoA_hyd_C"/>
</dbReference>
<evidence type="ECO:0000313" key="1">
    <source>
        <dbReference type="EnsemblMetazoa" id="PPA40661.1"/>
    </source>
</evidence>
<proteinExistence type="predicted"/>
<accession>A0A8R1Z4G1</accession>
<keyword evidence="2" id="KW-1185">Reference proteome</keyword>
<dbReference type="Proteomes" id="UP000005239">
    <property type="component" value="Unassembled WGS sequence"/>
</dbReference>